<protein>
    <submittedName>
        <fullName evidence="1">Uncharacterized protein</fullName>
    </submittedName>
</protein>
<evidence type="ECO:0000313" key="2">
    <source>
        <dbReference type="Proteomes" id="UP000516160"/>
    </source>
</evidence>
<organism evidence="1 2">
    <name type="scientific">Alkalicella caledoniensis</name>
    <dbReference type="NCBI Taxonomy" id="2731377"/>
    <lineage>
        <taxon>Bacteria</taxon>
        <taxon>Bacillati</taxon>
        <taxon>Bacillota</taxon>
        <taxon>Clostridia</taxon>
        <taxon>Eubacteriales</taxon>
        <taxon>Proteinivoracaceae</taxon>
        <taxon>Alkalicella</taxon>
    </lineage>
</organism>
<name>A0A7G9WCA5_ALKCA</name>
<dbReference type="RefSeq" id="WP_213166709.1">
    <property type="nucleotide sequence ID" value="NZ_CP058559.1"/>
</dbReference>
<accession>A0A7G9WCA5</accession>
<reference evidence="1 2" key="1">
    <citation type="submission" date="2020-07" db="EMBL/GenBank/DDBJ databases">
        <title>Alkalicella. sp. LB2 genome.</title>
        <authorList>
            <person name="Postec A."/>
            <person name="Quemeneur M."/>
        </authorList>
    </citation>
    <scope>NUCLEOTIDE SEQUENCE [LARGE SCALE GENOMIC DNA]</scope>
    <source>
        <strain evidence="1 2">LB2</strain>
    </source>
</reference>
<gene>
    <name evidence="1" type="ORF">HYG86_16845</name>
</gene>
<dbReference type="Proteomes" id="UP000516160">
    <property type="component" value="Chromosome"/>
</dbReference>
<dbReference type="KEGG" id="acae:HYG86_16845"/>
<keyword evidence="2" id="KW-1185">Reference proteome</keyword>
<sequence length="45" mass="5199">MLKAMFIIPILFTMLSIQLIPEENGVTRAYNENNFFISNMEIGSF</sequence>
<proteinExistence type="predicted"/>
<dbReference type="EMBL" id="CP058559">
    <property type="protein sequence ID" value="QNO16317.1"/>
    <property type="molecule type" value="Genomic_DNA"/>
</dbReference>
<evidence type="ECO:0000313" key="1">
    <source>
        <dbReference type="EMBL" id="QNO16317.1"/>
    </source>
</evidence>
<dbReference type="AlphaFoldDB" id="A0A7G9WCA5"/>